<evidence type="ECO:0000256" key="1">
    <source>
        <dbReference type="SAM" id="Phobius"/>
    </source>
</evidence>
<gene>
    <name evidence="2" type="ORF">GCM10023195_13890</name>
</gene>
<proteinExistence type="predicted"/>
<reference evidence="3" key="1">
    <citation type="journal article" date="2019" name="Int. J. Syst. Evol. Microbiol.">
        <title>The Global Catalogue of Microorganisms (GCM) 10K type strain sequencing project: providing services to taxonomists for standard genome sequencing and annotation.</title>
        <authorList>
            <consortium name="The Broad Institute Genomics Platform"/>
            <consortium name="The Broad Institute Genome Sequencing Center for Infectious Disease"/>
            <person name="Wu L."/>
            <person name="Ma J."/>
        </authorList>
    </citation>
    <scope>NUCLEOTIDE SEQUENCE [LARGE SCALE GENOMIC DNA]</scope>
    <source>
        <strain evidence="3">JCM 17938</strain>
    </source>
</reference>
<accession>A0ABP8TC56</accession>
<sequence length="202" mass="21821">MALKNLQTVLLLAATVTTGLMAGLFAAFAYSVMPGLRRSDDRAFVEVMQNINKAIINGWFMLCFMGALVFLIGAAVLAWRGHGRPALPWIVAALVLYLVMFFVTSGVNVPLNNQLAKAGHPRHLAELAAVRHQFEARWVTWNVVRAVANLAAFACLAWALVVYGAHRDDPGAAPGRHSAATPGEAWKGGLVTHHMGAEGRRL</sequence>
<protein>
    <submittedName>
        <fullName evidence="2">DUF1772 domain-containing protein</fullName>
    </submittedName>
</protein>
<feature type="transmembrane region" description="Helical" evidence="1">
    <location>
        <begin position="86"/>
        <end position="107"/>
    </location>
</feature>
<keyword evidence="3" id="KW-1185">Reference proteome</keyword>
<evidence type="ECO:0000313" key="2">
    <source>
        <dbReference type="EMBL" id="GAA4604100.1"/>
    </source>
</evidence>
<organism evidence="2 3">
    <name type="scientific">Actinoallomurus liliacearum</name>
    <dbReference type="NCBI Taxonomy" id="1080073"/>
    <lineage>
        <taxon>Bacteria</taxon>
        <taxon>Bacillati</taxon>
        <taxon>Actinomycetota</taxon>
        <taxon>Actinomycetes</taxon>
        <taxon>Streptosporangiales</taxon>
        <taxon>Thermomonosporaceae</taxon>
        <taxon>Actinoallomurus</taxon>
    </lineage>
</organism>
<dbReference type="RefSeq" id="WP_345350084.1">
    <property type="nucleotide sequence ID" value="NZ_BAABHJ010000003.1"/>
</dbReference>
<keyword evidence="1" id="KW-0812">Transmembrane</keyword>
<keyword evidence="1" id="KW-0472">Membrane</keyword>
<feature type="transmembrane region" description="Helical" evidence="1">
    <location>
        <begin position="55"/>
        <end position="79"/>
    </location>
</feature>
<evidence type="ECO:0000313" key="3">
    <source>
        <dbReference type="Proteomes" id="UP001500212"/>
    </source>
</evidence>
<feature type="transmembrane region" description="Helical" evidence="1">
    <location>
        <begin position="146"/>
        <end position="166"/>
    </location>
</feature>
<dbReference type="Proteomes" id="UP001500212">
    <property type="component" value="Unassembled WGS sequence"/>
</dbReference>
<comment type="caution">
    <text evidence="2">The sequence shown here is derived from an EMBL/GenBank/DDBJ whole genome shotgun (WGS) entry which is preliminary data.</text>
</comment>
<name>A0ABP8TC56_9ACTN</name>
<dbReference type="EMBL" id="BAABHJ010000003">
    <property type="protein sequence ID" value="GAA4604100.1"/>
    <property type="molecule type" value="Genomic_DNA"/>
</dbReference>
<keyword evidence="1" id="KW-1133">Transmembrane helix</keyword>
<dbReference type="Pfam" id="PF08592">
    <property type="entry name" value="Anthrone_oxy"/>
    <property type="match status" value="1"/>
</dbReference>
<dbReference type="InterPro" id="IPR013901">
    <property type="entry name" value="Anthrone_oxy"/>
</dbReference>